<dbReference type="EC" id="3.1.2.-" evidence="4"/>
<organism evidence="4 5">
    <name type="scientific">Emticicia soli</name>
    <dbReference type="NCBI Taxonomy" id="2027878"/>
    <lineage>
        <taxon>Bacteria</taxon>
        <taxon>Pseudomonadati</taxon>
        <taxon>Bacteroidota</taxon>
        <taxon>Cytophagia</taxon>
        <taxon>Cytophagales</taxon>
        <taxon>Leadbetterellaceae</taxon>
        <taxon>Emticicia</taxon>
    </lineage>
</organism>
<gene>
    <name evidence="4" type="ORF">ACFSR2_19945</name>
</gene>
<reference evidence="5" key="1">
    <citation type="journal article" date="2019" name="Int. J. Syst. Evol. Microbiol.">
        <title>The Global Catalogue of Microorganisms (GCM) 10K type strain sequencing project: providing services to taxonomists for standard genome sequencing and annotation.</title>
        <authorList>
            <consortium name="The Broad Institute Genomics Platform"/>
            <consortium name="The Broad Institute Genome Sequencing Center for Infectious Disease"/>
            <person name="Wu L."/>
            <person name="Ma J."/>
        </authorList>
    </citation>
    <scope>NUCLEOTIDE SEQUENCE [LARGE SCALE GENOMIC DNA]</scope>
    <source>
        <strain evidence="5">KCTC 52344</strain>
    </source>
</reference>
<dbReference type="InterPro" id="IPR006683">
    <property type="entry name" value="Thioestr_dom"/>
</dbReference>
<accession>A0ABW5JAT3</accession>
<dbReference type="Pfam" id="PF03061">
    <property type="entry name" value="4HBT"/>
    <property type="match status" value="1"/>
</dbReference>
<feature type="domain" description="Thioesterase" evidence="3">
    <location>
        <begin position="49"/>
        <end position="129"/>
    </location>
</feature>
<evidence type="ECO:0000313" key="5">
    <source>
        <dbReference type="Proteomes" id="UP001597510"/>
    </source>
</evidence>
<dbReference type="GO" id="GO:0016787">
    <property type="term" value="F:hydrolase activity"/>
    <property type="evidence" value="ECO:0007669"/>
    <property type="project" value="UniProtKB-KW"/>
</dbReference>
<dbReference type="PANTHER" id="PTHR43240">
    <property type="entry name" value="1,4-DIHYDROXY-2-NAPHTHOYL-COA THIOESTERASE 1"/>
    <property type="match status" value="1"/>
</dbReference>
<dbReference type="Proteomes" id="UP001597510">
    <property type="component" value="Unassembled WGS sequence"/>
</dbReference>
<name>A0ABW5JAT3_9BACT</name>
<dbReference type="PANTHER" id="PTHR43240:SF5">
    <property type="entry name" value="1,4-DIHYDROXY-2-NAPHTHOYL-COA THIOESTERASE 1"/>
    <property type="match status" value="1"/>
</dbReference>
<dbReference type="EMBL" id="JBHULC010000027">
    <property type="protein sequence ID" value="MFD2523181.1"/>
    <property type="molecule type" value="Genomic_DNA"/>
</dbReference>
<dbReference type="InterPro" id="IPR003736">
    <property type="entry name" value="PAAI_dom"/>
</dbReference>
<protein>
    <submittedName>
        <fullName evidence="4">PaaI family thioesterase</fullName>
        <ecNumber evidence="4">3.1.2.-</ecNumber>
    </submittedName>
</protein>
<dbReference type="NCBIfam" id="TIGR00369">
    <property type="entry name" value="unchar_dom_1"/>
    <property type="match status" value="1"/>
</dbReference>
<evidence type="ECO:0000256" key="2">
    <source>
        <dbReference type="ARBA" id="ARBA00022801"/>
    </source>
</evidence>
<evidence type="ECO:0000256" key="1">
    <source>
        <dbReference type="ARBA" id="ARBA00008324"/>
    </source>
</evidence>
<sequence length="141" mass="15413">MFKKHLDLENFKSFGANSMSDHLGIEFVEIGEDYVTARMPVDHRTTQPFGILHGGASVALAETLGSIASFLCLDDPSKQQAVGLEINANHIRSVSSGQWVYAKATPLHIGRTTHIWDIKINNEAQKLVCVVRLTVAIIGGK</sequence>
<keyword evidence="2 4" id="KW-0378">Hydrolase</keyword>
<evidence type="ECO:0000313" key="4">
    <source>
        <dbReference type="EMBL" id="MFD2523181.1"/>
    </source>
</evidence>
<dbReference type="Gene3D" id="3.10.129.10">
    <property type="entry name" value="Hotdog Thioesterase"/>
    <property type="match status" value="1"/>
</dbReference>
<dbReference type="SUPFAM" id="SSF54637">
    <property type="entry name" value="Thioesterase/thiol ester dehydrase-isomerase"/>
    <property type="match status" value="1"/>
</dbReference>
<keyword evidence="5" id="KW-1185">Reference proteome</keyword>
<comment type="similarity">
    <text evidence="1">Belongs to the thioesterase PaaI family.</text>
</comment>
<dbReference type="InterPro" id="IPR029069">
    <property type="entry name" value="HotDog_dom_sf"/>
</dbReference>
<comment type="caution">
    <text evidence="4">The sequence shown here is derived from an EMBL/GenBank/DDBJ whole genome shotgun (WGS) entry which is preliminary data.</text>
</comment>
<evidence type="ECO:0000259" key="3">
    <source>
        <dbReference type="Pfam" id="PF03061"/>
    </source>
</evidence>
<proteinExistence type="inferred from homology"/>
<dbReference type="CDD" id="cd03443">
    <property type="entry name" value="PaaI_thioesterase"/>
    <property type="match status" value="1"/>
</dbReference>
<dbReference type="RefSeq" id="WP_340239262.1">
    <property type="nucleotide sequence ID" value="NZ_JBBEWC010000012.1"/>
</dbReference>